<dbReference type="OrthoDB" id="4187154at2759"/>
<sequence>MSHKVDLGHAVFGDPASQLQVQFTAVGRFKRPMVSPFESSGFNETQLPELLTAWVTEAPEIELRFDIDITPCLERTLTIFVTSIENAICSSKVWPDLGFTIIFKSCDYSNNDNGFMSSILTFGICRDVSTPGQSSRRKLPSILKNPPSAHPPPDVPSATLAAIDIHLHYAFPPGFENKCDEAENFSSQVFSERNLDGFVDFVNPMQQHSIPHNKGAEKHSMSLYRLLDAGLQRLLLPASKKVSRIVMVGDGRLGKVHELAPAALSPSYRQAMDQRGVSIPIISKAIASMIEGSRSPDIADQMKNLLRRIDTSLIDSTPTSSGPSLNDAIKSSLWRISQTKLRKMKAPRLTTSFFPDFSGSMSTDPDDDGDICMLFEFSKDLDEVLEVNDYDDLFPPTYANTSQEMTGELNDLMEEICMEMDSESSFRDISSSSPATTFSIPTSCQPLRTRSPCSSPNMLLSDPVSDEGRFSVLEFPEN</sequence>
<evidence type="ECO:0000313" key="3">
    <source>
        <dbReference type="Proteomes" id="UP001149074"/>
    </source>
</evidence>
<feature type="compositionally biased region" description="Polar residues" evidence="1">
    <location>
        <begin position="434"/>
        <end position="458"/>
    </location>
</feature>
<comment type="caution">
    <text evidence="2">The sequence shown here is derived from an EMBL/GenBank/DDBJ whole genome shotgun (WGS) entry which is preliminary data.</text>
</comment>
<evidence type="ECO:0000313" key="2">
    <source>
        <dbReference type="EMBL" id="KAJ5081986.1"/>
    </source>
</evidence>
<gene>
    <name evidence="2" type="ORF">N7532_011029</name>
</gene>
<protein>
    <submittedName>
        <fullName evidence="2">Uncharacterized protein</fullName>
    </submittedName>
</protein>
<dbReference type="AlphaFoldDB" id="A0A9W9EHT9"/>
<dbReference type="EMBL" id="JAPQKI010000011">
    <property type="protein sequence ID" value="KAJ5081986.1"/>
    <property type="molecule type" value="Genomic_DNA"/>
</dbReference>
<accession>A0A9W9EHT9</accession>
<feature type="region of interest" description="Disordered" evidence="1">
    <location>
        <begin position="428"/>
        <end position="464"/>
    </location>
</feature>
<evidence type="ECO:0000256" key="1">
    <source>
        <dbReference type="SAM" id="MobiDB-lite"/>
    </source>
</evidence>
<keyword evidence="3" id="KW-1185">Reference proteome</keyword>
<proteinExistence type="predicted"/>
<reference evidence="2" key="1">
    <citation type="submission" date="2022-11" db="EMBL/GenBank/DDBJ databases">
        <authorList>
            <person name="Petersen C."/>
        </authorList>
    </citation>
    <scope>NUCLEOTIDE SEQUENCE</scope>
    <source>
        <strain evidence="2">IBT 30761</strain>
    </source>
</reference>
<dbReference type="RefSeq" id="XP_056468508.1">
    <property type="nucleotide sequence ID" value="XM_056623520.1"/>
</dbReference>
<organism evidence="2 3">
    <name type="scientific">Penicillium argentinense</name>
    <dbReference type="NCBI Taxonomy" id="1131581"/>
    <lineage>
        <taxon>Eukaryota</taxon>
        <taxon>Fungi</taxon>
        <taxon>Dikarya</taxon>
        <taxon>Ascomycota</taxon>
        <taxon>Pezizomycotina</taxon>
        <taxon>Eurotiomycetes</taxon>
        <taxon>Eurotiomycetidae</taxon>
        <taxon>Eurotiales</taxon>
        <taxon>Aspergillaceae</taxon>
        <taxon>Penicillium</taxon>
    </lineage>
</organism>
<dbReference type="GeneID" id="81362499"/>
<reference evidence="2" key="2">
    <citation type="journal article" date="2023" name="IMA Fungus">
        <title>Comparative genomic study of the Penicillium genus elucidates a diverse pangenome and 15 lateral gene transfer events.</title>
        <authorList>
            <person name="Petersen C."/>
            <person name="Sorensen T."/>
            <person name="Nielsen M.R."/>
            <person name="Sondergaard T.E."/>
            <person name="Sorensen J.L."/>
            <person name="Fitzpatrick D.A."/>
            <person name="Frisvad J.C."/>
            <person name="Nielsen K.L."/>
        </authorList>
    </citation>
    <scope>NUCLEOTIDE SEQUENCE</scope>
    <source>
        <strain evidence="2">IBT 30761</strain>
    </source>
</reference>
<dbReference type="Proteomes" id="UP001149074">
    <property type="component" value="Unassembled WGS sequence"/>
</dbReference>
<feature type="region of interest" description="Disordered" evidence="1">
    <location>
        <begin position="131"/>
        <end position="154"/>
    </location>
</feature>
<name>A0A9W9EHT9_9EURO</name>